<gene>
    <name evidence="2" type="ORF">E8E12_001890</name>
</gene>
<sequence>MTAQLLNNSEVETPLTATSANIMTAALLRQEELINFLFKLISRLPLTLPFAARRTIGDFHHYGGVHIGCALSALLWYIMFTGLNTVRVLGLLLLDHMTTTLYIDIVTSYIALLTILAICLTAIPRFRLRFHNTFEATHRFGGWAALFVLWIHAGITTLTPDAFVPLYTHPSLWLLTLTTILIIIPWLRMRRVSITAHRLSARELQLIFPHANMPYTSTIRFSTFPLTEWHAFATIPVSSSTSKIIVSAAGDWTRDLLSHPPSQLWIRNPPTLNFLAFVPLFNSVLLVATGAGIAPVLSLLASPAVRDMKARQRKVRIMWCVAEPDAAHWGFVVELMRGVDEEAIVFDSRVRRPDVAFEARWVAEKEGLEGVFVVSNPRVTNEVVRECKGRGFAAYGAVFDS</sequence>
<keyword evidence="1" id="KW-0812">Transmembrane</keyword>
<keyword evidence="1" id="KW-0472">Membrane</keyword>
<evidence type="ECO:0000313" key="3">
    <source>
        <dbReference type="Proteomes" id="UP000758155"/>
    </source>
</evidence>
<name>A0A9P4WLJ9_9PLEO</name>
<dbReference type="EMBL" id="SWKV01000055">
    <property type="protein sequence ID" value="KAF3035778.1"/>
    <property type="molecule type" value="Genomic_DNA"/>
</dbReference>
<dbReference type="PANTHER" id="PTHR33927:SF5">
    <property type="entry name" value="ENZYME, PUTATIVE (AFU_ORTHOLOGUE AFUA_8G01222)-RELATED"/>
    <property type="match status" value="1"/>
</dbReference>
<dbReference type="InterPro" id="IPR052979">
    <property type="entry name" value="Adenylate-forming_domain"/>
</dbReference>
<comment type="caution">
    <text evidence="2">The sequence shown here is derived from an EMBL/GenBank/DDBJ whole genome shotgun (WGS) entry which is preliminary data.</text>
</comment>
<protein>
    <recommendedName>
        <fullName evidence="4">Oxidoreductase</fullName>
    </recommendedName>
</protein>
<accession>A0A9P4WLJ9</accession>
<organism evidence="2 3">
    <name type="scientific">Didymella heteroderae</name>
    <dbReference type="NCBI Taxonomy" id="1769908"/>
    <lineage>
        <taxon>Eukaryota</taxon>
        <taxon>Fungi</taxon>
        <taxon>Dikarya</taxon>
        <taxon>Ascomycota</taxon>
        <taxon>Pezizomycotina</taxon>
        <taxon>Dothideomycetes</taxon>
        <taxon>Pleosporomycetidae</taxon>
        <taxon>Pleosporales</taxon>
        <taxon>Pleosporineae</taxon>
        <taxon>Didymellaceae</taxon>
        <taxon>Didymella</taxon>
    </lineage>
</organism>
<dbReference type="OrthoDB" id="3142841at2759"/>
<evidence type="ECO:0008006" key="4">
    <source>
        <dbReference type="Google" id="ProtNLM"/>
    </source>
</evidence>
<dbReference type="InterPro" id="IPR039261">
    <property type="entry name" value="FNR_nucleotide-bd"/>
</dbReference>
<reference evidence="2" key="1">
    <citation type="submission" date="2019-04" db="EMBL/GenBank/DDBJ databases">
        <title>Sequencing of skin fungus with MAO and IRED activity.</title>
        <authorList>
            <person name="Marsaioli A.J."/>
            <person name="Bonatto J.M.C."/>
            <person name="Reis Junior O."/>
        </authorList>
    </citation>
    <scope>NUCLEOTIDE SEQUENCE</scope>
    <source>
        <strain evidence="2">28M1</strain>
    </source>
</reference>
<feature type="transmembrane region" description="Helical" evidence="1">
    <location>
        <begin position="59"/>
        <end position="79"/>
    </location>
</feature>
<feature type="transmembrane region" description="Helical" evidence="1">
    <location>
        <begin position="171"/>
        <end position="189"/>
    </location>
</feature>
<feature type="transmembrane region" description="Helical" evidence="1">
    <location>
        <begin position="274"/>
        <end position="301"/>
    </location>
</feature>
<dbReference type="PANTHER" id="PTHR33927">
    <property type="entry name" value="TRANSMEMBRANE PROTEIN"/>
    <property type="match status" value="1"/>
</dbReference>
<keyword evidence="1" id="KW-1133">Transmembrane helix</keyword>
<feature type="transmembrane region" description="Helical" evidence="1">
    <location>
        <begin position="99"/>
        <end position="120"/>
    </location>
</feature>
<evidence type="ECO:0000313" key="2">
    <source>
        <dbReference type="EMBL" id="KAF3035778.1"/>
    </source>
</evidence>
<feature type="transmembrane region" description="Helical" evidence="1">
    <location>
        <begin position="140"/>
        <end position="159"/>
    </location>
</feature>
<keyword evidence="3" id="KW-1185">Reference proteome</keyword>
<dbReference type="SUPFAM" id="SSF52343">
    <property type="entry name" value="Ferredoxin reductase-like, C-terminal NADP-linked domain"/>
    <property type="match status" value="1"/>
</dbReference>
<dbReference type="AlphaFoldDB" id="A0A9P4WLJ9"/>
<evidence type="ECO:0000256" key="1">
    <source>
        <dbReference type="SAM" id="Phobius"/>
    </source>
</evidence>
<dbReference type="Proteomes" id="UP000758155">
    <property type="component" value="Unassembled WGS sequence"/>
</dbReference>
<dbReference type="Gene3D" id="3.40.50.80">
    <property type="entry name" value="Nucleotide-binding domain of ferredoxin-NADP reductase (FNR) module"/>
    <property type="match status" value="1"/>
</dbReference>
<proteinExistence type="predicted"/>